<feature type="compositionally biased region" description="Basic and acidic residues" evidence="1">
    <location>
        <begin position="167"/>
        <end position="183"/>
    </location>
</feature>
<feature type="region of interest" description="Disordered" evidence="1">
    <location>
        <begin position="130"/>
        <end position="214"/>
    </location>
</feature>
<dbReference type="PANTHER" id="PTHR11188:SF174">
    <property type="entry name" value="ARRESTIN-RELATED TRAFFICKING ADAPTER 10-RELATED"/>
    <property type="match status" value="1"/>
</dbReference>
<feature type="region of interest" description="Disordered" evidence="1">
    <location>
        <begin position="292"/>
        <end position="315"/>
    </location>
</feature>
<dbReference type="Pfam" id="PF02752">
    <property type="entry name" value="Arrestin_C"/>
    <property type="match status" value="1"/>
</dbReference>
<evidence type="ECO:0000313" key="3">
    <source>
        <dbReference type="EMBL" id="KAL2272054.1"/>
    </source>
</evidence>
<dbReference type="InterPro" id="IPR011022">
    <property type="entry name" value="Arrestin_C-like"/>
</dbReference>
<evidence type="ECO:0000256" key="1">
    <source>
        <dbReference type="SAM" id="MobiDB-lite"/>
    </source>
</evidence>
<organism evidence="3 4">
    <name type="scientific">Remersonia thermophila</name>
    <dbReference type="NCBI Taxonomy" id="72144"/>
    <lineage>
        <taxon>Eukaryota</taxon>
        <taxon>Fungi</taxon>
        <taxon>Dikarya</taxon>
        <taxon>Ascomycota</taxon>
        <taxon>Pezizomycotina</taxon>
        <taxon>Sordariomycetes</taxon>
        <taxon>Sordariomycetidae</taxon>
        <taxon>Sordariales</taxon>
        <taxon>Sordariales incertae sedis</taxon>
        <taxon>Remersonia</taxon>
    </lineage>
</organism>
<sequence>MALPLESYRQSGPPETGRRRGLRPGTDAAASTSVADALHLISRQHQAVSAHSLQPVSAFNAAADLIPVENGDRTSRNSIPGRCPEVTRVRPPESFRQLSDSVYYAPSQFNRCRPQASRFPPPLIEPRTRRRHTIHIVSYPPGFVPRELRTGARALQPPPDRSEEESGQWRERETGKPEREAEKQKRKGKARRKEKKQRRKADQEREEEQADRQEKRLSWRFLPPSAEKVSRVIGKISSVLCIPPKPPVDLLGDQTTRSRSASLIGFPRTPSAIGTSTAEAVLANTAPAPALAPAPASDPTSMMTGASAAPGPRRRPTAMAAAPAQANRNSILSTRSTKSGASTSGSEIRQKPIAQGSGLSCTILMAEPNVFLTGFDHRAHGDTDLPSTSALLRGKLQLAVSKNVKIKSIALKLVGKARTEWPEGIPPAKVDTFEEQTLRTQSLVFFHAMHQGKWDTEYGMQCTYVHHEPSPWGGLLHGTGSNTSLHLLGKNRASTLTAKELKRLSLQSVQSRSFGKDDSPLISQVQAKGYKVFRPGTYEYSFELPIDHTQLETTKLQFGSVRWTLETTIERAGAFKPDLRGSREVSIVRLPDEMSLEMVEPISISRRWEDQLHYDIIISGKSFPIGGKIPIAFRLTPLAKVQVHKLKVFITESIEYWTNDRRVTRKDPGHKILLMEKTAGRPVDWRFSSSELRVLSGGEPTSAQRAAAWEEAQRRRQRDPRNRGNSRPMPEPANNLLGDLDLGLDSSWGSTELEMNVQLPTCSMMERHKEFKLHPDCSWKNVNVFHWIKIVMRVSRVDKDDPAGKRRRHFEISIDSPLTILNCRATQANTLLPRYSGAGGPPVPEQHPQMMCGCPDAQPLDLNMAGLARPLTLVEEDFSLGRRLRFDRRTEPSPLSRQQDLRSPALPETSQTPPESDRPIHLIRYPSHNPPAFDADEPPPPLQTPPPNYDTVVGTPSRDGLADYFTRLAAYEGERLTPTLEESVAPREVERPESDEEGDKDSDTLTIGPETRPGDGNEIDADGHVDPLSRGNVAGSQNDDDSNHAIRGRGEEPTQEKPPESELTVPHNEDDNDDHGDHPHDHHQYLFRRHHSAVNFSPIHDANMDGHHSNNTDDENGSPGQESDSDSDTGAARPHRRGRVNVPNPRTPGGRLLPSRSLEIERPVVRLDMSGVLRRKGIAKP</sequence>
<feature type="region of interest" description="Disordered" evidence="1">
    <location>
        <begin position="976"/>
        <end position="1156"/>
    </location>
</feature>
<evidence type="ECO:0000313" key="4">
    <source>
        <dbReference type="Proteomes" id="UP001600064"/>
    </source>
</evidence>
<gene>
    <name evidence="3" type="ORF">VTJ83DRAFT_1425</name>
</gene>
<feature type="compositionally biased region" description="Basic and acidic residues" evidence="1">
    <location>
        <begin position="1075"/>
        <end position="1084"/>
    </location>
</feature>
<feature type="compositionally biased region" description="Pro residues" evidence="1">
    <location>
        <begin position="938"/>
        <end position="948"/>
    </location>
</feature>
<feature type="compositionally biased region" description="Basic and acidic residues" evidence="1">
    <location>
        <begin position="711"/>
        <end position="722"/>
    </location>
</feature>
<feature type="domain" description="Arrestin C-terminal-like" evidence="2">
    <location>
        <begin position="608"/>
        <end position="825"/>
    </location>
</feature>
<accession>A0ABR4DS50</accession>
<dbReference type="GeneID" id="98122227"/>
<dbReference type="RefSeq" id="XP_070870778.1">
    <property type="nucleotide sequence ID" value="XM_071007583.1"/>
</dbReference>
<feature type="compositionally biased region" description="Basic and acidic residues" evidence="1">
    <location>
        <begin position="1102"/>
        <end position="1111"/>
    </location>
</feature>
<evidence type="ECO:0000259" key="2">
    <source>
        <dbReference type="SMART" id="SM01017"/>
    </source>
</evidence>
<proteinExistence type="predicted"/>
<dbReference type="PANTHER" id="PTHR11188">
    <property type="entry name" value="ARRESTIN DOMAIN CONTAINING PROTEIN"/>
    <property type="match status" value="1"/>
</dbReference>
<reference evidence="3 4" key="1">
    <citation type="journal article" date="2024" name="Commun. Biol.">
        <title>Comparative genomic analysis of thermophilic fungi reveals convergent evolutionary adaptations and gene losses.</title>
        <authorList>
            <person name="Steindorff A.S."/>
            <person name="Aguilar-Pontes M.V."/>
            <person name="Robinson A.J."/>
            <person name="Andreopoulos B."/>
            <person name="LaButti K."/>
            <person name="Kuo A."/>
            <person name="Mondo S."/>
            <person name="Riley R."/>
            <person name="Otillar R."/>
            <person name="Haridas S."/>
            <person name="Lipzen A."/>
            <person name="Grimwood J."/>
            <person name="Schmutz J."/>
            <person name="Clum A."/>
            <person name="Reid I.D."/>
            <person name="Moisan M.C."/>
            <person name="Butler G."/>
            <person name="Nguyen T.T.M."/>
            <person name="Dewar K."/>
            <person name="Conant G."/>
            <person name="Drula E."/>
            <person name="Henrissat B."/>
            <person name="Hansel C."/>
            <person name="Singer S."/>
            <person name="Hutchinson M.I."/>
            <person name="de Vries R.P."/>
            <person name="Natvig D.O."/>
            <person name="Powell A.J."/>
            <person name="Tsang A."/>
            <person name="Grigoriev I.V."/>
        </authorList>
    </citation>
    <scope>NUCLEOTIDE SEQUENCE [LARGE SCALE GENOMIC DNA]</scope>
    <source>
        <strain evidence="3 4">ATCC 22073</strain>
    </source>
</reference>
<feature type="compositionally biased region" description="Basic residues" evidence="1">
    <location>
        <begin position="184"/>
        <end position="199"/>
    </location>
</feature>
<dbReference type="Gene3D" id="2.60.40.640">
    <property type="match status" value="1"/>
</dbReference>
<feature type="region of interest" description="Disordered" evidence="1">
    <location>
        <begin position="1"/>
        <end position="30"/>
    </location>
</feature>
<dbReference type="SMART" id="SM01017">
    <property type="entry name" value="Arrestin_C"/>
    <property type="match status" value="1"/>
</dbReference>
<comment type="caution">
    <text evidence="3">The sequence shown here is derived from an EMBL/GenBank/DDBJ whole genome shotgun (WGS) entry which is preliminary data.</text>
</comment>
<name>A0ABR4DS50_9PEZI</name>
<feature type="region of interest" description="Disordered" evidence="1">
    <location>
        <begin position="889"/>
        <end position="957"/>
    </location>
</feature>
<feature type="compositionally biased region" description="Basic and acidic residues" evidence="1">
    <location>
        <begin position="1041"/>
        <end position="1060"/>
    </location>
</feature>
<protein>
    <recommendedName>
        <fullName evidence="2">Arrestin C-terminal-like domain-containing protein</fullName>
    </recommendedName>
</protein>
<feature type="compositionally biased region" description="Low complexity" evidence="1">
    <location>
        <begin position="306"/>
        <end position="315"/>
    </location>
</feature>
<dbReference type="InterPro" id="IPR050357">
    <property type="entry name" value="Arrestin_domain-protein"/>
</dbReference>
<keyword evidence="4" id="KW-1185">Reference proteome</keyword>
<dbReference type="InterPro" id="IPR014752">
    <property type="entry name" value="Arrestin-like_C"/>
</dbReference>
<feature type="region of interest" description="Disordered" evidence="1">
    <location>
        <begin position="696"/>
        <end position="736"/>
    </location>
</feature>
<dbReference type="Proteomes" id="UP001600064">
    <property type="component" value="Unassembled WGS sequence"/>
</dbReference>
<dbReference type="EMBL" id="JAZGUE010000001">
    <property type="protein sequence ID" value="KAL2272054.1"/>
    <property type="molecule type" value="Genomic_DNA"/>
</dbReference>